<reference evidence="2 3" key="1">
    <citation type="submission" date="2023-02" db="EMBL/GenBank/DDBJ databases">
        <title>Genome sequence of Mucilaginibacter jinjuensis strain KACC 16571.</title>
        <authorList>
            <person name="Kim S."/>
            <person name="Heo J."/>
            <person name="Kwon S.-W."/>
        </authorList>
    </citation>
    <scope>NUCLEOTIDE SEQUENCE [LARGE SCALE GENOMIC DNA]</scope>
    <source>
        <strain evidence="2 3">KACC 16571</strain>
    </source>
</reference>
<dbReference type="EMBL" id="CP117167">
    <property type="protein sequence ID" value="WCT10038.1"/>
    <property type="molecule type" value="Genomic_DNA"/>
</dbReference>
<organism evidence="2 3">
    <name type="scientific">Mucilaginibacter jinjuensis</name>
    <dbReference type="NCBI Taxonomy" id="1176721"/>
    <lineage>
        <taxon>Bacteria</taxon>
        <taxon>Pseudomonadati</taxon>
        <taxon>Bacteroidota</taxon>
        <taxon>Sphingobacteriia</taxon>
        <taxon>Sphingobacteriales</taxon>
        <taxon>Sphingobacteriaceae</taxon>
        <taxon>Mucilaginibacter</taxon>
    </lineage>
</organism>
<dbReference type="Proteomes" id="UP001216139">
    <property type="component" value="Chromosome"/>
</dbReference>
<keyword evidence="3" id="KW-1185">Reference proteome</keyword>
<gene>
    <name evidence="2" type="ORF">PQO05_14995</name>
</gene>
<evidence type="ECO:0000259" key="1">
    <source>
        <dbReference type="Pfam" id="PF18899"/>
    </source>
</evidence>
<accession>A0ABY7T180</accession>
<proteinExistence type="predicted"/>
<dbReference type="InterPro" id="IPR043714">
    <property type="entry name" value="DUF5655"/>
</dbReference>
<protein>
    <submittedName>
        <fullName evidence="2">DUF5655 domain-containing protein</fullName>
    </submittedName>
</protein>
<evidence type="ECO:0000313" key="2">
    <source>
        <dbReference type="EMBL" id="WCT10038.1"/>
    </source>
</evidence>
<name>A0ABY7T180_9SPHI</name>
<evidence type="ECO:0000313" key="3">
    <source>
        <dbReference type="Proteomes" id="UP001216139"/>
    </source>
</evidence>
<feature type="domain" description="DUF5655" evidence="1">
    <location>
        <begin position="15"/>
        <end position="127"/>
    </location>
</feature>
<dbReference type="Pfam" id="PF18899">
    <property type="entry name" value="DUF5655"/>
    <property type="match status" value="1"/>
</dbReference>
<dbReference type="RefSeq" id="WP_273628137.1">
    <property type="nucleotide sequence ID" value="NZ_CP117167.1"/>
</dbReference>
<sequence length="129" mass="14863">MVDNQLNQEEAKQIANFLAGKSEHTLMLFNHFVNEFKKLGNDVTLHPTKSMIAVSNSHKRIAWITQLGKSFIHVVFPFKQLYPDNTCFTKMAQVPGDANQFNHHFRMNLPEDLNEEVLSYMKQAYHLGG</sequence>